<sequence>MSPSQRLSCSPEALKNSCTSAPFLHCCQAPFQALLLLQRPHPSLADLKTAPCLHPNTTVIPAAFTAPFKDEPNTLTAPHLYPNTAATPAAPETTMPTANAIVCSAFTCHACRSLSMASCTFCTSNSLRGPLC</sequence>
<dbReference type="EMBL" id="HBIP01012080">
    <property type="protein sequence ID" value="CAE0491746.1"/>
    <property type="molecule type" value="Transcribed_RNA"/>
</dbReference>
<evidence type="ECO:0000313" key="1">
    <source>
        <dbReference type="EMBL" id="CAE0491746.1"/>
    </source>
</evidence>
<accession>A0A7S3VKP1</accession>
<organism evidence="1">
    <name type="scientific">Dunaliella tertiolecta</name>
    <name type="common">Green alga</name>
    <dbReference type="NCBI Taxonomy" id="3047"/>
    <lineage>
        <taxon>Eukaryota</taxon>
        <taxon>Viridiplantae</taxon>
        <taxon>Chlorophyta</taxon>
        <taxon>core chlorophytes</taxon>
        <taxon>Chlorophyceae</taxon>
        <taxon>CS clade</taxon>
        <taxon>Chlamydomonadales</taxon>
        <taxon>Dunaliellaceae</taxon>
        <taxon>Dunaliella</taxon>
    </lineage>
</organism>
<reference evidence="1" key="1">
    <citation type="submission" date="2021-01" db="EMBL/GenBank/DDBJ databases">
        <authorList>
            <person name="Corre E."/>
            <person name="Pelletier E."/>
            <person name="Niang G."/>
            <person name="Scheremetjew M."/>
            <person name="Finn R."/>
            <person name="Kale V."/>
            <person name="Holt S."/>
            <person name="Cochrane G."/>
            <person name="Meng A."/>
            <person name="Brown T."/>
            <person name="Cohen L."/>
        </authorList>
    </citation>
    <scope>NUCLEOTIDE SEQUENCE</scope>
    <source>
        <strain evidence="1">CCMP1320</strain>
    </source>
</reference>
<name>A0A7S3VKP1_DUNTE</name>
<dbReference type="AlphaFoldDB" id="A0A7S3VKP1"/>
<gene>
    <name evidence="1" type="ORF">DTER00134_LOCUS6819</name>
</gene>
<protein>
    <submittedName>
        <fullName evidence="1">Uncharacterized protein</fullName>
    </submittedName>
</protein>
<proteinExistence type="predicted"/>